<evidence type="ECO:0000313" key="1">
    <source>
        <dbReference type="EMBL" id="KAA8912418.1"/>
    </source>
</evidence>
<reference evidence="1 2" key="1">
    <citation type="submission" date="2019-09" db="EMBL/GenBank/DDBJ databases">
        <title>Draft genome of the ectomycorrhizal ascomycete Sphaerosporella brunnea.</title>
        <authorList>
            <consortium name="DOE Joint Genome Institute"/>
            <person name="Benucci G.M."/>
            <person name="Marozzi G."/>
            <person name="Antonielli L."/>
            <person name="Sanchez S."/>
            <person name="Marco P."/>
            <person name="Wang X."/>
            <person name="Falini L.B."/>
            <person name="Barry K."/>
            <person name="Haridas S."/>
            <person name="Lipzen A."/>
            <person name="Labutti K."/>
            <person name="Grigoriev I.V."/>
            <person name="Murat C."/>
            <person name="Martin F."/>
            <person name="Albertini E."/>
            <person name="Donnini D."/>
            <person name="Bonito G."/>
        </authorList>
    </citation>
    <scope>NUCLEOTIDE SEQUENCE [LARGE SCALE GENOMIC DNA]</scope>
    <source>
        <strain evidence="1 2">Sb_GMNB300</strain>
    </source>
</reference>
<dbReference type="Pfam" id="PF12585">
    <property type="entry name" value="DUF3759"/>
    <property type="match status" value="1"/>
</dbReference>
<name>A0A5J5F6U5_9PEZI</name>
<proteinExistence type="predicted"/>
<accession>A0A5J5F6U5</accession>
<dbReference type="Proteomes" id="UP000326924">
    <property type="component" value="Unassembled WGS sequence"/>
</dbReference>
<organism evidence="1 2">
    <name type="scientific">Sphaerosporella brunnea</name>
    <dbReference type="NCBI Taxonomy" id="1250544"/>
    <lineage>
        <taxon>Eukaryota</taxon>
        <taxon>Fungi</taxon>
        <taxon>Dikarya</taxon>
        <taxon>Ascomycota</taxon>
        <taxon>Pezizomycotina</taxon>
        <taxon>Pezizomycetes</taxon>
        <taxon>Pezizales</taxon>
        <taxon>Pyronemataceae</taxon>
        <taxon>Sphaerosporella</taxon>
    </lineage>
</organism>
<comment type="caution">
    <text evidence="1">The sequence shown here is derived from an EMBL/GenBank/DDBJ whole genome shotgun (WGS) entry which is preliminary data.</text>
</comment>
<dbReference type="EMBL" id="VXIS01000024">
    <property type="protein sequence ID" value="KAA8912418.1"/>
    <property type="molecule type" value="Genomic_DNA"/>
</dbReference>
<dbReference type="InterPro" id="IPR022234">
    <property type="entry name" value="DUF3759"/>
</dbReference>
<gene>
    <name evidence="1" type="ORF">FN846DRAFT_887190</name>
</gene>
<evidence type="ECO:0000313" key="2">
    <source>
        <dbReference type="Proteomes" id="UP000326924"/>
    </source>
</evidence>
<keyword evidence="2" id="KW-1185">Reference proteome</keyword>
<protein>
    <submittedName>
        <fullName evidence="1">Uncharacterized protein</fullName>
    </submittedName>
</protein>
<dbReference type="InParanoid" id="A0A5J5F6U5"/>
<dbReference type="AlphaFoldDB" id="A0A5J5F6U5"/>
<sequence>MTTWTDSQTAWREVYREPPTTTFHPSTLATAAAYEAIKLYEHLQHRHKQPLVHQGTHRQLAATAAAEAMALAQSRGVEVDVDMAVERVEWLWGLQRRPEEGGGGGRGVGGGDIEDQAHWVGYGGGQRRRSWNGLV</sequence>